<protein>
    <submittedName>
        <fullName evidence="1">Uncharacterized protein</fullName>
    </submittedName>
</protein>
<evidence type="ECO:0000313" key="1">
    <source>
        <dbReference type="EMBL" id="KAK8776720.1"/>
    </source>
</evidence>
<gene>
    <name evidence="1" type="ORF">V5799_029928</name>
</gene>
<dbReference type="AlphaFoldDB" id="A0AAQ4EPV8"/>
<organism evidence="1 2">
    <name type="scientific">Amblyomma americanum</name>
    <name type="common">Lone star tick</name>
    <dbReference type="NCBI Taxonomy" id="6943"/>
    <lineage>
        <taxon>Eukaryota</taxon>
        <taxon>Metazoa</taxon>
        <taxon>Ecdysozoa</taxon>
        <taxon>Arthropoda</taxon>
        <taxon>Chelicerata</taxon>
        <taxon>Arachnida</taxon>
        <taxon>Acari</taxon>
        <taxon>Parasitiformes</taxon>
        <taxon>Ixodida</taxon>
        <taxon>Ixodoidea</taxon>
        <taxon>Ixodidae</taxon>
        <taxon>Amblyomminae</taxon>
        <taxon>Amblyomma</taxon>
    </lineage>
</organism>
<keyword evidence="2" id="KW-1185">Reference proteome</keyword>
<name>A0AAQ4EPV8_AMBAM</name>
<accession>A0AAQ4EPV8</accession>
<proteinExistence type="predicted"/>
<dbReference type="Proteomes" id="UP001321473">
    <property type="component" value="Unassembled WGS sequence"/>
</dbReference>
<comment type="caution">
    <text evidence="1">The sequence shown here is derived from an EMBL/GenBank/DDBJ whole genome shotgun (WGS) entry which is preliminary data.</text>
</comment>
<reference evidence="1 2" key="1">
    <citation type="journal article" date="2023" name="Arcadia Sci">
        <title>De novo assembly of a long-read Amblyomma americanum tick genome.</title>
        <authorList>
            <person name="Chou S."/>
            <person name="Poskanzer K.E."/>
            <person name="Rollins M."/>
            <person name="Thuy-Boun P.S."/>
        </authorList>
    </citation>
    <scope>NUCLEOTIDE SEQUENCE [LARGE SCALE GENOMIC DNA]</scope>
    <source>
        <strain evidence="1">F_SG_1</strain>
        <tissue evidence="1">Salivary glands</tissue>
    </source>
</reference>
<sequence length="71" mass="7649">MRALVRTEQLQVAVQPAPGVPWCGAVVLARACCGALVCLLACSCSCGRPRWGTRLVFGLFPLFTHFFSATH</sequence>
<evidence type="ECO:0000313" key="2">
    <source>
        <dbReference type="Proteomes" id="UP001321473"/>
    </source>
</evidence>
<dbReference type="EMBL" id="JARKHS020012618">
    <property type="protein sequence ID" value="KAK8776720.1"/>
    <property type="molecule type" value="Genomic_DNA"/>
</dbReference>